<accession>A0A084QLL4</accession>
<feature type="region of interest" description="Disordered" evidence="1">
    <location>
        <begin position="291"/>
        <end position="311"/>
    </location>
</feature>
<name>A0A084QLL4_STAC4</name>
<gene>
    <name evidence="2" type="ORF">S40285_10707</name>
</gene>
<proteinExistence type="predicted"/>
<reference evidence="2 3" key="1">
    <citation type="journal article" date="2014" name="BMC Genomics">
        <title>Comparative genome sequencing reveals chemotype-specific gene clusters in the toxigenic black mold Stachybotrys.</title>
        <authorList>
            <person name="Semeiks J."/>
            <person name="Borek D."/>
            <person name="Otwinowski Z."/>
            <person name="Grishin N.V."/>
        </authorList>
    </citation>
    <scope>NUCLEOTIDE SEQUENCE [LARGE SCALE GENOMIC DNA]</scope>
    <source>
        <strain evidence="2 3">IBT 40285</strain>
    </source>
</reference>
<evidence type="ECO:0000256" key="1">
    <source>
        <dbReference type="SAM" id="MobiDB-lite"/>
    </source>
</evidence>
<dbReference type="PANTHER" id="PTHR42085:SF2">
    <property type="entry name" value="F-BOX DOMAIN-CONTAINING PROTEIN"/>
    <property type="match status" value="1"/>
</dbReference>
<dbReference type="AlphaFoldDB" id="A0A084QLL4"/>
<dbReference type="InParanoid" id="A0A084QLL4"/>
<evidence type="ECO:0000313" key="2">
    <source>
        <dbReference type="EMBL" id="KFA64849.1"/>
    </source>
</evidence>
<dbReference type="OMA" id="RIYYWAY"/>
<protein>
    <submittedName>
        <fullName evidence="2">Uncharacterized protein</fullName>
    </submittedName>
</protein>
<evidence type="ECO:0000313" key="3">
    <source>
        <dbReference type="Proteomes" id="UP000028524"/>
    </source>
</evidence>
<organism evidence="2 3">
    <name type="scientific">Stachybotrys chlorohalonatus (strain IBT 40285)</name>
    <dbReference type="NCBI Taxonomy" id="1283841"/>
    <lineage>
        <taxon>Eukaryota</taxon>
        <taxon>Fungi</taxon>
        <taxon>Dikarya</taxon>
        <taxon>Ascomycota</taxon>
        <taxon>Pezizomycotina</taxon>
        <taxon>Sordariomycetes</taxon>
        <taxon>Hypocreomycetidae</taxon>
        <taxon>Hypocreales</taxon>
        <taxon>Stachybotryaceae</taxon>
        <taxon>Stachybotrys</taxon>
    </lineage>
</organism>
<dbReference type="EMBL" id="KL660651">
    <property type="protein sequence ID" value="KFA64849.1"/>
    <property type="molecule type" value="Genomic_DNA"/>
</dbReference>
<dbReference type="PANTHER" id="PTHR42085">
    <property type="entry name" value="F-BOX DOMAIN-CONTAINING PROTEIN"/>
    <property type="match status" value="1"/>
</dbReference>
<sequence length="311" mass="34067">MATETATRMAVQPWWMPPAGVSFCDGPEWEYAAKTGLVPELAALWRYNGRCVDDQITRTPSSFLALPLEIRLHIYSLLHAMGSLRRAPLAPGYPVVQRHPRRVLRRCSSDGEAEDNEGKMLSPDRPMAGLPTALLRTCSQVYIESRGIPFANNEFVFTDFFSPGLSAAHATLSKQLLPWQRGGIRYVRIDLRTRDLSTPPGMQAWWGVCDALAGSLRGLRVALAGGGPEEWVVGVLAAGFARIRALRRVEVEMEMVGWGRAEGAAWCGRVRRGLEAEGKIVEVVLAERVRDQDGGGGDGGDGGGRDMLKIQ</sequence>
<dbReference type="OrthoDB" id="5413827at2759"/>
<dbReference type="STRING" id="1283841.A0A084QLL4"/>
<dbReference type="HOGENOM" id="CLU_894802_0_0_1"/>
<keyword evidence="3" id="KW-1185">Reference proteome</keyword>
<dbReference type="Proteomes" id="UP000028524">
    <property type="component" value="Unassembled WGS sequence"/>
</dbReference>
<dbReference type="InterPro" id="IPR038883">
    <property type="entry name" value="AN11006-like"/>
</dbReference>